<sequence length="558" mass="59621">MRDVSDRRLKAVVFVMAFAGYTAVGYWLQVRQGFLLGDALSRTAAAQSVLFSREPHLAAIGFIFTPLTAMVQLPLVALASWWPDITARAFAGTVMSAAFMAGASVQILSMGNDRGLPRRYSLLITALFACHPMIVFYGSNGMSEAPFVFFLIWAVRRLTMWMVDDDVHHLIAAGAVAMGLAYLTRYDAAACVAAAGVLVGATTYLRAREGPRLKRALLDVILVSGPGIAAVLGWAAASWLITGEALAQFTSQYGNAAILEQSGGGAANIVAGLGYSGVCLLLLAPTLVPLTGWAAVTGLRRPTRQMLLPPILIFGAALAFQTLTYATGGTFPFLRFYIVAVPFAACMALLVVPDGTLASPTRRGRHAPEIPPVHTVPSYRAGAVAAVLFAACIPVAAWGMSLPAYAPQEYALGAVLRPDPDDTSPRKDEQRRIAATFSTERELAQYLDGLGLPPGSVITDTMYGFAVVVASRKPKTFVVPSDRDFVKLLNTPSAYGIRYLLAVPNTGRGTADALNLRYPTLYDTGSDVATLELEIPNSGANQPNYRLYRVNEPVPVRG</sequence>
<feature type="transmembrane region" description="Helical" evidence="1">
    <location>
        <begin position="273"/>
        <end position="295"/>
    </location>
</feature>
<evidence type="ECO:0000313" key="3">
    <source>
        <dbReference type="Proteomes" id="UP000466554"/>
    </source>
</evidence>
<dbReference type="EMBL" id="AP022598">
    <property type="protein sequence ID" value="BBY73350.1"/>
    <property type="molecule type" value="Genomic_DNA"/>
</dbReference>
<evidence type="ECO:0000256" key="1">
    <source>
        <dbReference type="SAM" id="Phobius"/>
    </source>
</evidence>
<name>A0A7I7TW61_MYCPF</name>
<accession>A0A7I7TW61</accession>
<evidence type="ECO:0008006" key="4">
    <source>
        <dbReference type="Google" id="ProtNLM"/>
    </source>
</evidence>
<keyword evidence="1" id="KW-1133">Transmembrane helix</keyword>
<dbReference type="AlphaFoldDB" id="A0A7I7TW61"/>
<feature type="transmembrane region" description="Helical" evidence="1">
    <location>
        <begin position="89"/>
        <end position="108"/>
    </location>
</feature>
<feature type="transmembrane region" description="Helical" evidence="1">
    <location>
        <begin position="183"/>
        <end position="205"/>
    </location>
</feature>
<feature type="transmembrane region" description="Helical" evidence="1">
    <location>
        <begin position="12"/>
        <end position="30"/>
    </location>
</feature>
<keyword evidence="1" id="KW-0472">Membrane</keyword>
<organism evidence="2 3">
    <name type="scientific">Mycolicibacterium parafortuitum</name>
    <name type="common">Mycobacterium parafortuitum</name>
    <dbReference type="NCBI Taxonomy" id="39692"/>
    <lineage>
        <taxon>Bacteria</taxon>
        <taxon>Bacillati</taxon>
        <taxon>Actinomycetota</taxon>
        <taxon>Actinomycetes</taxon>
        <taxon>Mycobacteriales</taxon>
        <taxon>Mycobacteriaceae</taxon>
        <taxon>Mycolicibacterium</taxon>
    </lineage>
</organism>
<proteinExistence type="predicted"/>
<feature type="transmembrane region" description="Helical" evidence="1">
    <location>
        <begin position="379"/>
        <end position="400"/>
    </location>
</feature>
<feature type="transmembrane region" description="Helical" evidence="1">
    <location>
        <begin position="334"/>
        <end position="358"/>
    </location>
</feature>
<feature type="transmembrane region" description="Helical" evidence="1">
    <location>
        <begin position="57"/>
        <end position="82"/>
    </location>
</feature>
<gene>
    <name evidence="2" type="ORF">MPRF_02490</name>
</gene>
<dbReference type="Proteomes" id="UP000466554">
    <property type="component" value="Chromosome"/>
</dbReference>
<keyword evidence="1" id="KW-0812">Transmembrane</keyword>
<feature type="transmembrane region" description="Helical" evidence="1">
    <location>
        <begin position="307"/>
        <end position="328"/>
    </location>
</feature>
<evidence type="ECO:0000313" key="2">
    <source>
        <dbReference type="EMBL" id="BBY73350.1"/>
    </source>
</evidence>
<feature type="transmembrane region" description="Helical" evidence="1">
    <location>
        <begin position="217"/>
        <end position="241"/>
    </location>
</feature>
<reference evidence="2 3" key="1">
    <citation type="journal article" date="2019" name="Emerg. Microbes Infect.">
        <title>Comprehensive subspecies identification of 175 nontuberculous mycobacteria species based on 7547 genomic profiles.</title>
        <authorList>
            <person name="Matsumoto Y."/>
            <person name="Kinjo T."/>
            <person name="Motooka D."/>
            <person name="Nabeya D."/>
            <person name="Jung N."/>
            <person name="Uechi K."/>
            <person name="Horii T."/>
            <person name="Iida T."/>
            <person name="Fujita J."/>
            <person name="Nakamura S."/>
        </authorList>
    </citation>
    <scope>NUCLEOTIDE SEQUENCE [LARGE SCALE GENOMIC DNA]</scope>
    <source>
        <strain evidence="2 3">JCM 6367</strain>
    </source>
</reference>
<protein>
    <recommendedName>
        <fullName evidence="4">ABC transporter</fullName>
    </recommendedName>
</protein>